<feature type="region of interest" description="Disordered" evidence="1">
    <location>
        <begin position="56"/>
        <end position="90"/>
    </location>
</feature>
<comment type="caution">
    <text evidence="2">The sequence shown here is derived from an EMBL/GenBank/DDBJ whole genome shotgun (WGS) entry which is preliminary data.</text>
</comment>
<dbReference type="EMBL" id="RHHT01000056">
    <property type="protein sequence ID" value="RNB73203.1"/>
    <property type="molecule type" value="Genomic_DNA"/>
</dbReference>
<proteinExistence type="predicted"/>
<reference evidence="2 3" key="1">
    <citation type="submission" date="2018-10" db="EMBL/GenBank/DDBJ databases">
        <title>Phylogenomics of Brevibacillus.</title>
        <authorList>
            <person name="Dunlap C."/>
        </authorList>
    </citation>
    <scope>NUCLEOTIDE SEQUENCE [LARGE SCALE GENOMIC DNA]</scope>
    <source>
        <strain evidence="2 3">JCM 15085</strain>
    </source>
</reference>
<dbReference type="AlphaFoldDB" id="A0A3M8CCJ1"/>
<name>A0A3M8CCJ1_9BACL</name>
<gene>
    <name evidence="2" type="ORF">EDM58_20635</name>
</gene>
<feature type="compositionally biased region" description="Basic and acidic residues" evidence="1">
    <location>
        <begin position="60"/>
        <end position="90"/>
    </location>
</feature>
<organism evidence="2 3">
    <name type="scientific">Brevibacillus panacihumi</name>
    <dbReference type="NCBI Taxonomy" id="497735"/>
    <lineage>
        <taxon>Bacteria</taxon>
        <taxon>Bacillati</taxon>
        <taxon>Bacillota</taxon>
        <taxon>Bacilli</taxon>
        <taxon>Bacillales</taxon>
        <taxon>Paenibacillaceae</taxon>
        <taxon>Brevibacillus</taxon>
    </lineage>
</organism>
<evidence type="ECO:0000313" key="3">
    <source>
        <dbReference type="Proteomes" id="UP000281915"/>
    </source>
</evidence>
<evidence type="ECO:0000256" key="1">
    <source>
        <dbReference type="SAM" id="MobiDB-lite"/>
    </source>
</evidence>
<dbReference type="Proteomes" id="UP000281915">
    <property type="component" value="Unassembled WGS sequence"/>
</dbReference>
<accession>A0A3M8CCJ1</accession>
<evidence type="ECO:0000313" key="2">
    <source>
        <dbReference type="EMBL" id="RNB73203.1"/>
    </source>
</evidence>
<sequence length="90" mass="10107">MIAFVTSVGKFPESINLNVSVNRIGGAKGSWIGSYRECQNTALFFVLPLTNRPASYRMGDSSREDDHQPRQGNQERHEYAPDLLADEVHI</sequence>
<protein>
    <submittedName>
        <fullName evidence="2">Uncharacterized protein</fullName>
    </submittedName>
</protein>